<evidence type="ECO:0000313" key="2">
    <source>
        <dbReference type="EMBL" id="RIJ00498.1"/>
    </source>
</evidence>
<dbReference type="EMBL" id="QWED01000743">
    <property type="protein sequence ID" value="RIJ00498.1"/>
    <property type="molecule type" value="Genomic_DNA"/>
</dbReference>
<dbReference type="InterPro" id="IPR036388">
    <property type="entry name" value="WH-like_DNA-bd_sf"/>
</dbReference>
<evidence type="ECO:0000313" key="3">
    <source>
        <dbReference type="Proteomes" id="UP000265361"/>
    </source>
</evidence>
<protein>
    <submittedName>
        <fullName evidence="2">MarR family transcriptional regulator</fullName>
    </submittedName>
</protein>
<sequence length="78" mass="8244">SRAPDPADRRRHVVARTEAGARAWERAQALEQDVVPGPARSAEMRRGLIDVIRAAGRPAPAAETTDAPAPAATPGRAR</sequence>
<name>A0A399P2U6_9MICO</name>
<evidence type="ECO:0000256" key="1">
    <source>
        <dbReference type="SAM" id="MobiDB-lite"/>
    </source>
</evidence>
<organism evidence="2 3">
    <name type="scientific">Clavibacter nebraskensis</name>
    <dbReference type="NCBI Taxonomy" id="31963"/>
    <lineage>
        <taxon>Bacteria</taxon>
        <taxon>Bacillati</taxon>
        <taxon>Actinomycetota</taxon>
        <taxon>Actinomycetes</taxon>
        <taxon>Micrococcales</taxon>
        <taxon>Microbacteriaceae</taxon>
        <taxon>Clavibacter</taxon>
    </lineage>
</organism>
<gene>
    <name evidence="2" type="ORF">DZF97_15395</name>
</gene>
<reference evidence="2 3" key="1">
    <citation type="submission" date="2018-08" db="EMBL/GenBank/DDBJ databases">
        <title>Genome Sequence of Clavibacter michiganensis Subspecies type strains, and the Atypical Peach-Colored Strains Isolated from Tomato.</title>
        <authorList>
            <person name="Osdaghi E."/>
            <person name="Portier P."/>
            <person name="Briand M."/>
            <person name="Jacques M.-A."/>
        </authorList>
    </citation>
    <scope>NUCLEOTIDE SEQUENCE [LARGE SCALE GENOMIC DNA]</scope>
    <source>
        <strain evidence="2 3">CFBP 7577</strain>
    </source>
</reference>
<dbReference type="AlphaFoldDB" id="A0A399P2U6"/>
<proteinExistence type="predicted"/>
<feature type="non-terminal residue" evidence="2">
    <location>
        <position position="1"/>
    </location>
</feature>
<dbReference type="Gene3D" id="1.10.10.10">
    <property type="entry name" value="Winged helix-like DNA-binding domain superfamily/Winged helix DNA-binding domain"/>
    <property type="match status" value="1"/>
</dbReference>
<accession>A0A399P2U6</accession>
<comment type="caution">
    <text evidence="2">The sequence shown here is derived from an EMBL/GenBank/DDBJ whole genome shotgun (WGS) entry which is preliminary data.</text>
</comment>
<dbReference type="Proteomes" id="UP000265361">
    <property type="component" value="Unassembled WGS sequence"/>
</dbReference>
<feature type="region of interest" description="Disordered" evidence="1">
    <location>
        <begin position="56"/>
        <end position="78"/>
    </location>
</feature>
<feature type="compositionally biased region" description="Low complexity" evidence="1">
    <location>
        <begin position="57"/>
        <end position="78"/>
    </location>
</feature>